<dbReference type="PANTHER" id="PTHR47515">
    <property type="entry name" value="LOW CALCIUM RESPONSE LOCUS PROTEIN T"/>
    <property type="match status" value="1"/>
</dbReference>
<dbReference type="EMBL" id="CABPSM010000012">
    <property type="protein sequence ID" value="VVE33695.1"/>
    <property type="molecule type" value="Genomic_DNA"/>
</dbReference>
<organism evidence="1 2">
    <name type="scientific">Pandoraea horticolens</name>
    <dbReference type="NCBI Taxonomy" id="2508298"/>
    <lineage>
        <taxon>Bacteria</taxon>
        <taxon>Pseudomonadati</taxon>
        <taxon>Pseudomonadota</taxon>
        <taxon>Betaproteobacteria</taxon>
        <taxon>Burkholderiales</taxon>
        <taxon>Burkholderiaceae</taxon>
        <taxon>Pandoraea</taxon>
    </lineage>
</organism>
<dbReference type="AlphaFoldDB" id="A0A5E4XBV2"/>
<keyword evidence="2" id="KW-1185">Reference proteome</keyword>
<sequence>MDFVFDRTAEGRAIKNLTIVDDGTHEAVAIVPERAIRNGNGNEFCNRAMLSCAHGWGGGEVVPENGETP</sequence>
<dbReference type="PANTHER" id="PTHR47515:SF1">
    <property type="entry name" value="BLR2054 PROTEIN"/>
    <property type="match status" value="1"/>
</dbReference>
<evidence type="ECO:0000313" key="2">
    <source>
        <dbReference type="Proteomes" id="UP000343317"/>
    </source>
</evidence>
<dbReference type="Proteomes" id="UP000343317">
    <property type="component" value="Unassembled WGS sequence"/>
</dbReference>
<evidence type="ECO:0000313" key="1">
    <source>
        <dbReference type="EMBL" id="VVE33695.1"/>
    </source>
</evidence>
<accession>A0A5E4XBV2</accession>
<proteinExistence type="predicted"/>
<protein>
    <submittedName>
        <fullName evidence="1">IS3 family transposase</fullName>
    </submittedName>
</protein>
<reference evidence="1 2" key="1">
    <citation type="submission" date="2019-08" db="EMBL/GenBank/DDBJ databases">
        <authorList>
            <person name="Peeters C."/>
        </authorList>
    </citation>
    <scope>NUCLEOTIDE SEQUENCE [LARGE SCALE GENOMIC DNA]</scope>
    <source>
        <strain evidence="1 2">LMG 31112</strain>
    </source>
</reference>
<name>A0A5E4XBV2_9BURK</name>
<gene>
    <name evidence="1" type="ORF">PHO31112_03767</name>
</gene>